<dbReference type="Proteomes" id="UP001341840">
    <property type="component" value="Unassembled WGS sequence"/>
</dbReference>
<proteinExistence type="predicted"/>
<organism evidence="1 2">
    <name type="scientific">Stylosanthes scabra</name>
    <dbReference type="NCBI Taxonomy" id="79078"/>
    <lineage>
        <taxon>Eukaryota</taxon>
        <taxon>Viridiplantae</taxon>
        <taxon>Streptophyta</taxon>
        <taxon>Embryophyta</taxon>
        <taxon>Tracheophyta</taxon>
        <taxon>Spermatophyta</taxon>
        <taxon>Magnoliopsida</taxon>
        <taxon>eudicotyledons</taxon>
        <taxon>Gunneridae</taxon>
        <taxon>Pentapetalae</taxon>
        <taxon>rosids</taxon>
        <taxon>fabids</taxon>
        <taxon>Fabales</taxon>
        <taxon>Fabaceae</taxon>
        <taxon>Papilionoideae</taxon>
        <taxon>50 kb inversion clade</taxon>
        <taxon>dalbergioids sensu lato</taxon>
        <taxon>Dalbergieae</taxon>
        <taxon>Pterocarpus clade</taxon>
        <taxon>Stylosanthes</taxon>
    </lineage>
</organism>
<accession>A0ABU6RKU3</accession>
<keyword evidence="2" id="KW-1185">Reference proteome</keyword>
<name>A0ABU6RKU3_9FABA</name>
<protein>
    <submittedName>
        <fullName evidence="1">Uncharacterized protein</fullName>
    </submittedName>
</protein>
<comment type="caution">
    <text evidence="1">The sequence shown here is derived from an EMBL/GenBank/DDBJ whole genome shotgun (WGS) entry which is preliminary data.</text>
</comment>
<gene>
    <name evidence="1" type="ORF">PIB30_057822</name>
</gene>
<dbReference type="EMBL" id="JASCZI010030686">
    <property type="protein sequence ID" value="MED6124313.1"/>
    <property type="molecule type" value="Genomic_DNA"/>
</dbReference>
<sequence length="76" mass="8416">IVPTKSVIIAKAPSNYTLTYPTLNRQHQSIKVLQEHVHAESVRTSGPSWFQGFGSSELEVESSKMGYSVEALLLLQ</sequence>
<feature type="non-terminal residue" evidence="1">
    <location>
        <position position="1"/>
    </location>
</feature>
<evidence type="ECO:0000313" key="2">
    <source>
        <dbReference type="Proteomes" id="UP001341840"/>
    </source>
</evidence>
<evidence type="ECO:0000313" key="1">
    <source>
        <dbReference type="EMBL" id="MED6124313.1"/>
    </source>
</evidence>
<reference evidence="1 2" key="1">
    <citation type="journal article" date="2023" name="Plants (Basel)">
        <title>Bridging the Gap: Combining Genomics and Transcriptomics Approaches to Understand Stylosanthes scabra, an Orphan Legume from the Brazilian Caatinga.</title>
        <authorList>
            <person name="Ferreira-Neto J.R.C."/>
            <person name="da Silva M.D."/>
            <person name="Binneck E."/>
            <person name="de Melo N.F."/>
            <person name="da Silva R.H."/>
            <person name="de Melo A.L.T.M."/>
            <person name="Pandolfi V."/>
            <person name="Bustamante F.O."/>
            <person name="Brasileiro-Vidal A.C."/>
            <person name="Benko-Iseppon A.M."/>
        </authorList>
    </citation>
    <scope>NUCLEOTIDE SEQUENCE [LARGE SCALE GENOMIC DNA]</scope>
    <source>
        <tissue evidence="1">Leaves</tissue>
    </source>
</reference>